<evidence type="ECO:0000256" key="1">
    <source>
        <dbReference type="SAM" id="Coils"/>
    </source>
</evidence>
<evidence type="ECO:0000256" key="3">
    <source>
        <dbReference type="SAM" id="SignalP"/>
    </source>
</evidence>
<organism evidence="4 5">
    <name type="scientific">Cyclobacterium xiamenense</name>
    <dbReference type="NCBI Taxonomy" id="1297121"/>
    <lineage>
        <taxon>Bacteria</taxon>
        <taxon>Pseudomonadati</taxon>
        <taxon>Bacteroidota</taxon>
        <taxon>Cytophagia</taxon>
        <taxon>Cytophagales</taxon>
        <taxon>Cyclobacteriaceae</taxon>
        <taxon>Cyclobacterium</taxon>
    </lineage>
</organism>
<dbReference type="AlphaFoldDB" id="A0A1H7BQF4"/>
<dbReference type="RefSeq" id="WP_092178731.1">
    <property type="nucleotide sequence ID" value="NZ_FNZH01000013.1"/>
</dbReference>
<keyword evidence="5" id="KW-1185">Reference proteome</keyword>
<dbReference type="Proteomes" id="UP000199403">
    <property type="component" value="Unassembled WGS sequence"/>
</dbReference>
<evidence type="ECO:0000256" key="2">
    <source>
        <dbReference type="SAM" id="Phobius"/>
    </source>
</evidence>
<sequence length="197" mass="23361">MRISYFLLPFFLGFQLDVLAQNTSLDTASNEGTIQEQFEYLKKISSNYQEYKVVKRSELDQLEANIRDSIARYQGVIQELNATLQENKNQINQLNQEMSRTNEQLEQAIAERDSFRIFGFLLHKQFYVNLVWGIIALLLLILLVSFIRFKRSHRVTAETKQSLEDLREEFEQHRRNTLERERKLNRQLVDALNNKNS</sequence>
<proteinExistence type="predicted"/>
<feature type="chain" id="PRO_5011783137" description="tRNA (Guanine-N1)-methyltransferase" evidence="3">
    <location>
        <begin position="21"/>
        <end position="197"/>
    </location>
</feature>
<keyword evidence="3" id="KW-0732">Signal</keyword>
<name>A0A1H7BQF4_9BACT</name>
<feature type="signal peptide" evidence="3">
    <location>
        <begin position="1"/>
        <end position="20"/>
    </location>
</feature>
<dbReference type="EMBL" id="FNZH01000013">
    <property type="protein sequence ID" value="SEJ78557.1"/>
    <property type="molecule type" value="Genomic_DNA"/>
</dbReference>
<protein>
    <recommendedName>
        <fullName evidence="6">tRNA (Guanine-N1)-methyltransferase</fullName>
    </recommendedName>
</protein>
<reference evidence="5" key="1">
    <citation type="submission" date="2016-10" db="EMBL/GenBank/DDBJ databases">
        <authorList>
            <person name="Varghese N."/>
            <person name="Submissions S."/>
        </authorList>
    </citation>
    <scope>NUCLEOTIDE SEQUENCE [LARGE SCALE GENOMIC DNA]</scope>
    <source>
        <strain evidence="5">IBRC-M 10761</strain>
    </source>
</reference>
<accession>A0A1H7BQF4</accession>
<gene>
    <name evidence="4" type="ORF">SAMN05192553_11317</name>
</gene>
<evidence type="ECO:0000313" key="4">
    <source>
        <dbReference type="EMBL" id="SEJ78557.1"/>
    </source>
</evidence>
<dbReference type="STRING" id="1416801.SAMN05192553_11317"/>
<keyword evidence="2" id="KW-0812">Transmembrane</keyword>
<evidence type="ECO:0000313" key="5">
    <source>
        <dbReference type="Proteomes" id="UP000199403"/>
    </source>
</evidence>
<feature type="transmembrane region" description="Helical" evidence="2">
    <location>
        <begin position="126"/>
        <end position="147"/>
    </location>
</feature>
<keyword evidence="2" id="KW-1133">Transmembrane helix</keyword>
<dbReference type="OrthoDB" id="981213at2"/>
<feature type="coiled-coil region" evidence="1">
    <location>
        <begin position="59"/>
        <end position="111"/>
    </location>
</feature>
<feature type="coiled-coil region" evidence="1">
    <location>
        <begin position="156"/>
        <end position="195"/>
    </location>
</feature>
<keyword evidence="1" id="KW-0175">Coiled coil</keyword>
<keyword evidence="2" id="KW-0472">Membrane</keyword>
<evidence type="ECO:0008006" key="6">
    <source>
        <dbReference type="Google" id="ProtNLM"/>
    </source>
</evidence>
<dbReference type="SUPFAM" id="SSF58100">
    <property type="entry name" value="Bacterial hemolysins"/>
    <property type="match status" value="1"/>
</dbReference>